<accession>A0A315ZLE5</accession>
<keyword evidence="4" id="KW-1185">Reference proteome</keyword>
<keyword evidence="1" id="KW-0732">Signal</keyword>
<name>A0A315ZLE5_SEDFL</name>
<proteinExistence type="predicted"/>
<feature type="chain" id="PRO_5016238199" evidence="1">
    <location>
        <begin position="24"/>
        <end position="868"/>
    </location>
</feature>
<dbReference type="Gene3D" id="2.60.40.10">
    <property type="entry name" value="Immunoglobulins"/>
    <property type="match status" value="1"/>
</dbReference>
<dbReference type="EMBL" id="QGDO01000010">
    <property type="protein sequence ID" value="PWJ34994.1"/>
    <property type="molecule type" value="Genomic_DNA"/>
</dbReference>
<evidence type="ECO:0000259" key="2">
    <source>
        <dbReference type="Pfam" id="PF18962"/>
    </source>
</evidence>
<dbReference type="InterPro" id="IPR026444">
    <property type="entry name" value="Secre_tail"/>
</dbReference>
<protein>
    <submittedName>
        <fullName evidence="3">Putative secreted protein (Por secretion system target)</fullName>
    </submittedName>
</protein>
<dbReference type="RefSeq" id="WP_109622749.1">
    <property type="nucleotide sequence ID" value="NZ_QGDO01000010.1"/>
</dbReference>
<sequence>MKNIFTHLFFWGASILATQSVFAQQYTGKGYAGGVAGTNYSAPSTEITAETGAKVLDGSIIFAQNFDVADDAGPDFDKDNGVTFEIKYNEDKPYTDGGGGDIRGYSTKDGDNPADFVAIRFNNGNHTWRRSGKWVRYSVDFAAGDFNFIYRAKTDNGFSDHKFFIRLYDPADMSTAVFEHEIDLTEEGAFPAADGDTFNKVRRIGGGNSQTAWFKLLEKITVEAKTYVVEIDDAITNGQAHYGEFAFNVAEEIEEPTEPEISIVVPLSESYVWDSTEVKVNAFDPAVGDENGDGVDSVMFELKDEAGAVVGKDTIRVSPFAWKFNSLDHADGNYSIVAKAAFTSAVEASTEPVNIKIKNTPPAISWVTPIKTEVEEGEEPDRAEIKGNAYQIEVSVADPAVGVENGDGILNVYFQLFDKRPEATQTTAIETYTDEDGLPYTWVLDTEQYEDGNYELRIGVRLLEGKTAWSSNPVMIKNISTEATVSFDGLEDDDVLYGTYDFSVMAYDPAVGTDNGSGVTSVVYMIYDDAQNEVSRDTLEVAPYTYSVNTLEMADGNYMIDAVASFSAAAPEFVSKSFTVNNAVAVSWTSETPSSDVYGTVDFELSAQLDAVTDGGGVTSVTYVLLNENDEEVATSELTVAPFAWSLNTVEYADGNYSVLADVLFMNGVVESVDTISFVVNNAATVSWVTAFTAAISDTKSFEVSAYLDVLGTTHGEGVTSVTYTLSDASENELSSVTVSDAPFSTELVTTEYANGDYLMVATVTFENGKEVSTESLAFTIFNAPLSAGDDLKLAGVAPNPFQDVLTVLLNKSVATTIELLDINGNVVLFLEVEGVEQQEIATSHLTEGLYILRVVQGDKVSTLKVVK</sequence>
<dbReference type="AlphaFoldDB" id="A0A315ZLE5"/>
<dbReference type="Proteomes" id="UP000245535">
    <property type="component" value="Unassembled WGS sequence"/>
</dbReference>
<reference evidence="3 4" key="1">
    <citation type="submission" date="2018-03" db="EMBL/GenBank/DDBJ databases">
        <title>Genomic Encyclopedia of Archaeal and Bacterial Type Strains, Phase II (KMG-II): from individual species to whole genera.</title>
        <authorList>
            <person name="Goeker M."/>
        </authorList>
    </citation>
    <scope>NUCLEOTIDE SEQUENCE [LARGE SCALE GENOMIC DNA]</scope>
    <source>
        <strain evidence="3 4">DSM 28229</strain>
    </source>
</reference>
<dbReference type="OrthoDB" id="1488838at2"/>
<dbReference type="InterPro" id="IPR013783">
    <property type="entry name" value="Ig-like_fold"/>
</dbReference>
<evidence type="ECO:0000256" key="1">
    <source>
        <dbReference type="SAM" id="SignalP"/>
    </source>
</evidence>
<dbReference type="Pfam" id="PF18962">
    <property type="entry name" value="Por_Secre_tail"/>
    <property type="match status" value="1"/>
</dbReference>
<organism evidence="3 4">
    <name type="scientific">Sediminitomix flava</name>
    <dbReference type="NCBI Taxonomy" id="379075"/>
    <lineage>
        <taxon>Bacteria</taxon>
        <taxon>Pseudomonadati</taxon>
        <taxon>Bacteroidota</taxon>
        <taxon>Cytophagia</taxon>
        <taxon>Cytophagales</taxon>
        <taxon>Flammeovirgaceae</taxon>
        <taxon>Sediminitomix</taxon>
    </lineage>
</organism>
<feature type="signal peptide" evidence="1">
    <location>
        <begin position="1"/>
        <end position="23"/>
    </location>
</feature>
<evidence type="ECO:0000313" key="4">
    <source>
        <dbReference type="Proteomes" id="UP000245535"/>
    </source>
</evidence>
<feature type="domain" description="Secretion system C-terminal sorting" evidence="2">
    <location>
        <begin position="799"/>
        <end position="866"/>
    </location>
</feature>
<evidence type="ECO:0000313" key="3">
    <source>
        <dbReference type="EMBL" id="PWJ34994.1"/>
    </source>
</evidence>
<comment type="caution">
    <text evidence="3">The sequence shown here is derived from an EMBL/GenBank/DDBJ whole genome shotgun (WGS) entry which is preliminary data.</text>
</comment>
<gene>
    <name evidence="3" type="ORF">BC781_11035</name>
</gene>
<dbReference type="NCBIfam" id="TIGR04183">
    <property type="entry name" value="Por_Secre_tail"/>
    <property type="match status" value="1"/>
</dbReference>